<feature type="domain" description="HTH dtxR-type" evidence="5">
    <location>
        <begin position="8"/>
        <end position="60"/>
    </location>
</feature>
<dbReference type="InterPro" id="IPR001367">
    <property type="entry name" value="Fe_dep_repressor"/>
</dbReference>
<dbReference type="Pfam" id="PF02742">
    <property type="entry name" value="Fe_dep_repr_C"/>
    <property type="match status" value="1"/>
</dbReference>
<dbReference type="EMBL" id="DXCL01000033">
    <property type="protein sequence ID" value="HIZ03837.1"/>
    <property type="molecule type" value="Genomic_DNA"/>
</dbReference>
<dbReference type="InterPro" id="IPR036390">
    <property type="entry name" value="WH_DNA-bd_sf"/>
</dbReference>
<proteinExistence type="inferred from homology"/>
<dbReference type="Proteomes" id="UP000824132">
    <property type="component" value="Unassembled WGS sequence"/>
</dbReference>
<dbReference type="SUPFAM" id="SSF46785">
    <property type="entry name" value="Winged helix' DNA-binding domain"/>
    <property type="match status" value="1"/>
</dbReference>
<dbReference type="Pfam" id="PF01325">
    <property type="entry name" value="Fe_dep_repress"/>
    <property type="match status" value="1"/>
</dbReference>
<dbReference type="GO" id="GO:0003677">
    <property type="term" value="F:DNA binding"/>
    <property type="evidence" value="ECO:0007669"/>
    <property type="project" value="UniProtKB-KW"/>
</dbReference>
<dbReference type="Gene3D" id="1.10.10.10">
    <property type="entry name" value="Winged helix-like DNA-binding domain superfamily/Winged helix DNA-binding domain"/>
    <property type="match status" value="1"/>
</dbReference>
<evidence type="ECO:0000259" key="5">
    <source>
        <dbReference type="Pfam" id="PF01325"/>
    </source>
</evidence>
<dbReference type="SUPFAM" id="SSF47979">
    <property type="entry name" value="Iron-dependent repressor protein, dimerization domain"/>
    <property type="match status" value="1"/>
</dbReference>
<dbReference type="Gene3D" id="1.10.60.10">
    <property type="entry name" value="Iron dependent repressor, metal binding and dimerisation domain"/>
    <property type="match status" value="1"/>
</dbReference>
<dbReference type="InterPro" id="IPR022687">
    <property type="entry name" value="HTH_DTXR"/>
</dbReference>
<dbReference type="PANTHER" id="PTHR33238">
    <property type="entry name" value="IRON (METAL) DEPENDENT REPRESSOR, DTXR FAMILY"/>
    <property type="match status" value="1"/>
</dbReference>
<evidence type="ECO:0000256" key="1">
    <source>
        <dbReference type="ARBA" id="ARBA00007871"/>
    </source>
</evidence>
<reference evidence="7" key="1">
    <citation type="journal article" date="2021" name="PeerJ">
        <title>Extensive microbial diversity within the chicken gut microbiome revealed by metagenomics and culture.</title>
        <authorList>
            <person name="Gilroy R."/>
            <person name="Ravi A."/>
            <person name="Getino M."/>
            <person name="Pursley I."/>
            <person name="Horton D.L."/>
            <person name="Alikhan N.F."/>
            <person name="Baker D."/>
            <person name="Gharbi K."/>
            <person name="Hall N."/>
            <person name="Watson M."/>
            <person name="Adriaenssens E.M."/>
            <person name="Foster-Nyarko E."/>
            <person name="Jarju S."/>
            <person name="Secka A."/>
            <person name="Antonio M."/>
            <person name="Oren A."/>
            <person name="Chaudhuri R.R."/>
            <person name="La Ragione R."/>
            <person name="Hildebrand F."/>
            <person name="Pallen M.J."/>
        </authorList>
    </citation>
    <scope>NUCLEOTIDE SEQUENCE</scope>
    <source>
        <strain evidence="7">CHK187-5294</strain>
    </source>
</reference>
<dbReference type="GO" id="GO:0046914">
    <property type="term" value="F:transition metal ion binding"/>
    <property type="evidence" value="ECO:0007669"/>
    <property type="project" value="InterPro"/>
</dbReference>
<dbReference type="InterPro" id="IPR022689">
    <property type="entry name" value="Iron_dep_repressor"/>
</dbReference>
<comment type="similarity">
    <text evidence="1">Belongs to the DtxR/MntR family.</text>
</comment>
<evidence type="ECO:0000313" key="7">
    <source>
        <dbReference type="EMBL" id="HIZ03837.1"/>
    </source>
</evidence>
<accession>A0A9D2CZW8</accession>
<evidence type="ECO:0000313" key="8">
    <source>
        <dbReference type="Proteomes" id="UP000824132"/>
    </source>
</evidence>
<comment type="caution">
    <text evidence="7">The sequence shown here is derived from an EMBL/GenBank/DDBJ whole genome shotgun (WGS) entry which is preliminary data.</text>
</comment>
<evidence type="ECO:0000256" key="4">
    <source>
        <dbReference type="ARBA" id="ARBA00023163"/>
    </source>
</evidence>
<protein>
    <submittedName>
        <fullName evidence="7">Metal-dependent transcriptional regulator</fullName>
    </submittedName>
</protein>
<keyword evidence="4" id="KW-0804">Transcription</keyword>
<dbReference type="GO" id="GO:0046983">
    <property type="term" value="F:protein dimerization activity"/>
    <property type="evidence" value="ECO:0007669"/>
    <property type="project" value="InterPro"/>
</dbReference>
<evidence type="ECO:0000256" key="2">
    <source>
        <dbReference type="ARBA" id="ARBA00023015"/>
    </source>
</evidence>
<name>A0A9D2CZW8_9FIRM</name>
<dbReference type="InterPro" id="IPR050536">
    <property type="entry name" value="DtxR_MntR_Metal-Reg"/>
</dbReference>
<organism evidence="7 8">
    <name type="scientific">Candidatus Borkfalkia avistercoris</name>
    <dbReference type="NCBI Taxonomy" id="2838504"/>
    <lineage>
        <taxon>Bacteria</taxon>
        <taxon>Bacillati</taxon>
        <taxon>Bacillota</taxon>
        <taxon>Clostridia</taxon>
        <taxon>Christensenellales</taxon>
        <taxon>Christensenellaceae</taxon>
        <taxon>Candidatus Borkfalkia</taxon>
    </lineage>
</organism>
<evidence type="ECO:0000256" key="3">
    <source>
        <dbReference type="ARBA" id="ARBA00023125"/>
    </source>
</evidence>
<evidence type="ECO:0000259" key="6">
    <source>
        <dbReference type="Pfam" id="PF02742"/>
    </source>
</evidence>
<reference evidence="7" key="2">
    <citation type="submission" date="2021-04" db="EMBL/GenBank/DDBJ databases">
        <authorList>
            <person name="Gilroy R."/>
        </authorList>
    </citation>
    <scope>NUCLEOTIDE SEQUENCE</scope>
    <source>
        <strain evidence="7">CHK187-5294</strain>
    </source>
</reference>
<dbReference type="InterPro" id="IPR036388">
    <property type="entry name" value="WH-like_DNA-bd_sf"/>
</dbReference>
<keyword evidence="3" id="KW-0238">DNA-binding</keyword>
<gene>
    <name evidence="7" type="ORF">H9727_06075</name>
</gene>
<dbReference type="PANTHER" id="PTHR33238:SF7">
    <property type="entry name" value="IRON-DEPENDENT TRANSCRIPTIONAL REGULATOR"/>
    <property type="match status" value="1"/>
</dbReference>
<dbReference type="AlphaFoldDB" id="A0A9D2CZW8"/>
<sequence length="124" mass="13916">MSIKRTRESEEMYLETILLLHNSSANVRAVDVCEALGYVKSSVSRGVNLLKKRGYIDIDPVTGNIAFTDAGRKKAEGIYERHRTLTKALEKLGADPVLAEENACRIEHVVSDEMMQVFRDFVAD</sequence>
<keyword evidence="2" id="KW-0805">Transcription regulation</keyword>
<dbReference type="GO" id="GO:0003700">
    <property type="term" value="F:DNA-binding transcription factor activity"/>
    <property type="evidence" value="ECO:0007669"/>
    <property type="project" value="InterPro"/>
</dbReference>
<dbReference type="SMART" id="SM00529">
    <property type="entry name" value="HTH_DTXR"/>
    <property type="match status" value="1"/>
</dbReference>
<dbReference type="InterPro" id="IPR036421">
    <property type="entry name" value="Fe_dep_repressor_sf"/>
</dbReference>
<feature type="domain" description="Iron dependent repressor metal binding and dimerisation" evidence="6">
    <location>
        <begin position="68"/>
        <end position="122"/>
    </location>
</feature>